<dbReference type="AlphaFoldDB" id="A0A6C0KBX2"/>
<protein>
    <recommendedName>
        <fullName evidence="1">RING-type domain-containing protein</fullName>
    </recommendedName>
</protein>
<evidence type="ECO:0000313" key="2">
    <source>
        <dbReference type="EMBL" id="QHU14893.1"/>
    </source>
</evidence>
<accession>A0A6C0KBX2</accession>
<dbReference type="Gene3D" id="3.30.40.10">
    <property type="entry name" value="Zinc/RING finger domain, C3HC4 (zinc finger)"/>
    <property type="match status" value="1"/>
</dbReference>
<dbReference type="InterPro" id="IPR001841">
    <property type="entry name" value="Znf_RING"/>
</dbReference>
<evidence type="ECO:0000259" key="1">
    <source>
        <dbReference type="PROSITE" id="PS50089"/>
    </source>
</evidence>
<proteinExistence type="predicted"/>
<dbReference type="SUPFAM" id="SSF57850">
    <property type="entry name" value="RING/U-box"/>
    <property type="match status" value="1"/>
</dbReference>
<dbReference type="InterPro" id="IPR013083">
    <property type="entry name" value="Znf_RING/FYVE/PHD"/>
</dbReference>
<organism evidence="2">
    <name type="scientific">viral metagenome</name>
    <dbReference type="NCBI Taxonomy" id="1070528"/>
    <lineage>
        <taxon>unclassified sequences</taxon>
        <taxon>metagenomes</taxon>
        <taxon>organismal metagenomes</taxon>
    </lineage>
</organism>
<reference evidence="2" key="1">
    <citation type="journal article" date="2020" name="Nature">
        <title>Giant virus diversity and host interactions through global metagenomics.</title>
        <authorList>
            <person name="Schulz F."/>
            <person name="Roux S."/>
            <person name="Paez-Espino D."/>
            <person name="Jungbluth S."/>
            <person name="Walsh D.A."/>
            <person name="Denef V.J."/>
            <person name="McMahon K.D."/>
            <person name="Konstantinidis K.T."/>
            <person name="Eloe-Fadrosh E.A."/>
            <person name="Kyrpides N.C."/>
            <person name="Woyke T."/>
        </authorList>
    </citation>
    <scope>NUCLEOTIDE SEQUENCE</scope>
    <source>
        <strain evidence="2">GVMAG-S-1102244-55</strain>
    </source>
</reference>
<dbReference type="EMBL" id="MN740847">
    <property type="protein sequence ID" value="QHU14893.1"/>
    <property type="molecule type" value="Genomic_DNA"/>
</dbReference>
<name>A0A6C0KBX2_9ZZZZ</name>
<dbReference type="Pfam" id="PF13920">
    <property type="entry name" value="zf-C3HC4_3"/>
    <property type="match status" value="1"/>
</dbReference>
<sequence>MEECLICFQEKTKFYISPCKHKWCMDCNLNPKFPRKCPYCRICVPLSPKSKKKMERNERIKETKKILYFALANSSLGYGV</sequence>
<feature type="domain" description="RING-type" evidence="1">
    <location>
        <begin position="4"/>
        <end position="41"/>
    </location>
</feature>
<dbReference type="PROSITE" id="PS50089">
    <property type="entry name" value="ZF_RING_2"/>
    <property type="match status" value="1"/>
</dbReference>